<evidence type="ECO:0000313" key="5">
    <source>
        <dbReference type="Proteomes" id="UP001058184"/>
    </source>
</evidence>
<sequence>MVLMTDRALGQVHDLPPLPPFASAQELLVDALPLLDAPSRLTPTESAERHVRVETRGVWQTYDREVTPYMVEPVDTTQSRIYRAGAFVGPSQSGKTMALITTALHPVMCDPGPALVVHMDRPSRDRWVEESLDPVIQNSPDVRDRLGRGRDDNTFGRKRFRGMRLTLGYPTPQWLSSAKYRFVGMTDYDHFPPELGVRKDAPEGSAFDMGLQRCKTFMSRGFLFAESTPAWPVTSADWTPRGDAPHELPPVRYGIVPLYNRGTRGRWYWECRDCGGLFEPRFDRLRYNRDLPPVDAGETAEMECPHCGCLIAAHHRSEFNRAGLRDRGGWFHEAEHGDEVVPLGDARIRGSEIASWALNGAAATFSNWASMVSRYLDAVREFEEMDDDLALGRFTYTEVGLPYARASDEEDGDLTVKALKAKRLPQQRGVAPAWVRFITVSADVQGTYFTVQVTGWGIDGTRTVIDRFDLTQPPADQDGEVSARKLDPGKYPGDWAVLAPLAQQVWPVEGADGSLRAVALGVDFQGQPGVSDNAEEFWRKRSKAGEGSRWFLTRGHGGFKQRDRVWHEAPERSNQKNKGRRIKLLNMATDRLKDSVAAALSRPAGDRRSFPLPEFLSDDHMGEFCAEERLEKGWELKRGQKRNESLDLSVQAQALAEHKGLRRINAEAPPNWAVLGEGNPHWVLGGQVTETPVQPDAEPKRRKRRIGKMRVR</sequence>
<protein>
    <submittedName>
        <fullName evidence="4">Phage terminase large subunit family protein</fullName>
    </submittedName>
</protein>
<dbReference type="Proteomes" id="UP001058184">
    <property type="component" value="Chromosome"/>
</dbReference>
<evidence type="ECO:0000256" key="1">
    <source>
        <dbReference type="SAM" id="MobiDB-lite"/>
    </source>
</evidence>
<evidence type="ECO:0000259" key="2">
    <source>
        <dbReference type="Pfam" id="PF05876"/>
    </source>
</evidence>
<proteinExistence type="predicted"/>
<evidence type="ECO:0000313" key="4">
    <source>
        <dbReference type="EMBL" id="UWQ59957.1"/>
    </source>
</evidence>
<feature type="compositionally biased region" description="Basic residues" evidence="1">
    <location>
        <begin position="700"/>
        <end position="712"/>
    </location>
</feature>
<organism evidence="4 5">
    <name type="scientific">Leisingera caerulea</name>
    <name type="common">Phaeobacter caeruleus</name>
    <dbReference type="NCBI Taxonomy" id="506591"/>
    <lineage>
        <taxon>Bacteria</taxon>
        <taxon>Pseudomonadati</taxon>
        <taxon>Pseudomonadota</taxon>
        <taxon>Alphaproteobacteria</taxon>
        <taxon>Rhodobacterales</taxon>
        <taxon>Roseobacteraceae</taxon>
        <taxon>Leisingera</taxon>
    </lineage>
</organism>
<gene>
    <name evidence="4" type="ORF">K3722_07455</name>
</gene>
<feature type="region of interest" description="Disordered" evidence="1">
    <location>
        <begin position="690"/>
        <end position="712"/>
    </location>
</feature>
<evidence type="ECO:0000259" key="3">
    <source>
        <dbReference type="Pfam" id="PF20454"/>
    </source>
</evidence>
<keyword evidence="5" id="KW-1185">Reference proteome</keyword>
<dbReference type="PANTHER" id="PTHR34413">
    <property type="entry name" value="PROPHAGE TAIL FIBER ASSEMBLY PROTEIN HOMOLOG TFAE-RELATED-RELATED"/>
    <property type="match status" value="1"/>
</dbReference>
<dbReference type="PANTHER" id="PTHR34413:SF2">
    <property type="entry name" value="PROPHAGE TAIL FIBER ASSEMBLY PROTEIN HOMOLOG TFAE-RELATED"/>
    <property type="match status" value="1"/>
</dbReference>
<feature type="domain" description="Phage terminase large subunit GpA ATPase" evidence="2">
    <location>
        <begin position="61"/>
        <end position="323"/>
    </location>
</feature>
<dbReference type="Pfam" id="PF05876">
    <property type="entry name" value="GpA_ATPase"/>
    <property type="match status" value="1"/>
</dbReference>
<reference evidence="4" key="1">
    <citation type="submission" date="2021-08" db="EMBL/GenBank/DDBJ databases">
        <authorList>
            <person name="Nwanade C."/>
            <person name="Wang M."/>
            <person name="Masoudi A."/>
            <person name="Yu Z."/>
            <person name="Liu J."/>
        </authorList>
    </citation>
    <scope>NUCLEOTIDE SEQUENCE</scope>
    <source>
        <strain evidence="4">S141</strain>
    </source>
</reference>
<accession>A0ABY5X033</accession>
<dbReference type="Pfam" id="PF20454">
    <property type="entry name" value="GpA_nuclease"/>
    <property type="match status" value="1"/>
</dbReference>
<name>A0ABY5X033_LEICA</name>
<dbReference type="InterPro" id="IPR051220">
    <property type="entry name" value="TFA_Chaperone"/>
</dbReference>
<dbReference type="InterPro" id="IPR046453">
    <property type="entry name" value="GpA_ATPase"/>
</dbReference>
<dbReference type="RefSeq" id="WP_260003782.1">
    <property type="nucleotide sequence ID" value="NZ_CP081078.1"/>
</dbReference>
<dbReference type="InterPro" id="IPR046454">
    <property type="entry name" value="GpA_endonuclease"/>
</dbReference>
<dbReference type="EMBL" id="CP081078">
    <property type="protein sequence ID" value="UWQ59957.1"/>
    <property type="molecule type" value="Genomic_DNA"/>
</dbReference>
<feature type="domain" description="Terminase large subunit GpA endonuclease" evidence="3">
    <location>
        <begin position="353"/>
        <end position="665"/>
    </location>
</feature>